<dbReference type="STRING" id="866536.Belba_2512"/>
<dbReference type="EMBL" id="CP003281">
    <property type="protein sequence ID" value="AFL85066.1"/>
    <property type="molecule type" value="Genomic_DNA"/>
</dbReference>
<name>I3Z748_BELBD</name>
<protein>
    <submittedName>
        <fullName evidence="1">Uncharacterized protein</fullName>
    </submittedName>
</protein>
<dbReference type="PATRIC" id="fig|866536.3.peg.2592"/>
<proteinExistence type="predicted"/>
<reference evidence="2" key="1">
    <citation type="submission" date="2012-06" db="EMBL/GenBank/DDBJ databases">
        <title>The complete genome of Belliella baltica DSM 15883.</title>
        <authorList>
            <person name="Lucas S."/>
            <person name="Copeland A."/>
            <person name="Lapidus A."/>
            <person name="Goodwin L."/>
            <person name="Pitluck S."/>
            <person name="Peters L."/>
            <person name="Mikhailova N."/>
            <person name="Davenport K."/>
            <person name="Kyrpides N."/>
            <person name="Mavromatis K."/>
            <person name="Pagani I."/>
            <person name="Ivanova N."/>
            <person name="Ovchinnikova G."/>
            <person name="Zeytun A."/>
            <person name="Detter J.C."/>
            <person name="Han C."/>
            <person name="Land M."/>
            <person name="Hauser L."/>
            <person name="Markowitz V."/>
            <person name="Cheng J.-F."/>
            <person name="Hugenholtz P."/>
            <person name="Woyke T."/>
            <person name="Wu D."/>
            <person name="Tindall B."/>
            <person name="Pomrenke H."/>
            <person name="Brambilla E."/>
            <person name="Klenk H.-P."/>
            <person name="Eisen J.A."/>
        </authorList>
    </citation>
    <scope>NUCLEOTIDE SEQUENCE [LARGE SCALE GENOMIC DNA]</scope>
    <source>
        <strain evidence="2">DSM 15883 / CIP 108006 / LMG 21964 / BA134</strain>
    </source>
</reference>
<sequence length="241" mass="28655">MKFEKYPILLTAAINPADHEFVGRKGSQIRELDYFKSLIFYLENDHIVIFIDNSNFESKMILDKFKGYKNFEYLFFSSQHSHLGKGHGEKEIIDFALQHSEMLKTSTFFIKITGRLIIKNLQLIINNIEFNKSIVHGNFTRNFSWADTRLMILNKEFYEEYFSPICDKYLNEKEGVLFEHVFAKSLHAFLSNDGKFEFLPIYPDYSGYNGSNNSKYDQSFFKKLKYFIFFKIKRYVNKQTI</sequence>
<dbReference type="HOGENOM" id="CLU_1165244_0_0_10"/>
<keyword evidence="2" id="KW-1185">Reference proteome</keyword>
<dbReference type="KEGG" id="bbd:Belba_2512"/>
<dbReference type="OrthoDB" id="823533at2"/>
<organism evidence="1 2">
    <name type="scientific">Belliella baltica (strain DSM 15883 / CIP 108006 / LMG 21964 / BA134)</name>
    <dbReference type="NCBI Taxonomy" id="866536"/>
    <lineage>
        <taxon>Bacteria</taxon>
        <taxon>Pseudomonadati</taxon>
        <taxon>Bacteroidota</taxon>
        <taxon>Cytophagia</taxon>
        <taxon>Cytophagales</taxon>
        <taxon>Cyclobacteriaceae</taxon>
        <taxon>Belliella</taxon>
    </lineage>
</organism>
<evidence type="ECO:0000313" key="1">
    <source>
        <dbReference type="EMBL" id="AFL85066.1"/>
    </source>
</evidence>
<dbReference type="Proteomes" id="UP000006050">
    <property type="component" value="Chromosome"/>
</dbReference>
<dbReference type="AlphaFoldDB" id="I3Z748"/>
<evidence type="ECO:0000313" key="2">
    <source>
        <dbReference type="Proteomes" id="UP000006050"/>
    </source>
</evidence>
<dbReference type="RefSeq" id="WP_014773024.1">
    <property type="nucleotide sequence ID" value="NC_018010.1"/>
</dbReference>
<dbReference type="eggNOG" id="ENOG5032XGV">
    <property type="taxonomic scope" value="Bacteria"/>
</dbReference>
<gene>
    <name evidence="1" type="ordered locus">Belba_2512</name>
</gene>
<accession>I3Z748</accession>